<keyword evidence="1" id="KW-1133">Transmembrane helix</keyword>
<name>A0A8T2UUD5_CERRI</name>
<evidence type="ECO:0000313" key="2">
    <source>
        <dbReference type="EMBL" id="KAH7439831.1"/>
    </source>
</evidence>
<dbReference type="PANTHER" id="PTHR33625">
    <property type="entry name" value="OS08G0179900 PROTEIN"/>
    <property type="match status" value="1"/>
</dbReference>
<dbReference type="Proteomes" id="UP000825935">
    <property type="component" value="Chromosome 4"/>
</dbReference>
<organism evidence="2 3">
    <name type="scientific">Ceratopteris richardii</name>
    <name type="common">Triangle waterfern</name>
    <dbReference type="NCBI Taxonomy" id="49495"/>
    <lineage>
        <taxon>Eukaryota</taxon>
        <taxon>Viridiplantae</taxon>
        <taxon>Streptophyta</taxon>
        <taxon>Embryophyta</taxon>
        <taxon>Tracheophyta</taxon>
        <taxon>Polypodiopsida</taxon>
        <taxon>Polypodiidae</taxon>
        <taxon>Polypodiales</taxon>
        <taxon>Pteridineae</taxon>
        <taxon>Pteridaceae</taxon>
        <taxon>Parkerioideae</taxon>
        <taxon>Ceratopteris</taxon>
    </lineage>
</organism>
<dbReference type="OrthoDB" id="737041at2759"/>
<gene>
    <name evidence="2" type="ORF">KP509_04G078600</name>
</gene>
<sequence>MGGGAMIRNVARVMGAATAGAAAVAPSSPAFCHVCPQEHLINRPSALSLSQKEVCHGGSPCEIRYPGVDGIEYSSDEDWAQISYNHLVFSPPSQEEVEEATNDLNAALHLSIPSSNLSADVAAPVTENTAVVIHETVPDRQESTFLQDRMLAAGSSSNSVVQALHLFQTNPNVQSAVKSIASDPAVWRAVLSNEKVKELTQNLRGGYEIPPLTISVINEEPEVSAFKKFTTKVCDFLQGKILQILNKVAEIVSSMFSSVEKTFFSKDSEIDKTVASCLMLAVAVLLVVYVKRVGK</sequence>
<dbReference type="EMBL" id="CM035409">
    <property type="protein sequence ID" value="KAH7439831.1"/>
    <property type="molecule type" value="Genomic_DNA"/>
</dbReference>
<evidence type="ECO:0000256" key="1">
    <source>
        <dbReference type="SAM" id="Phobius"/>
    </source>
</evidence>
<comment type="caution">
    <text evidence="2">The sequence shown here is derived from an EMBL/GenBank/DDBJ whole genome shotgun (WGS) entry which is preliminary data.</text>
</comment>
<keyword evidence="3" id="KW-1185">Reference proteome</keyword>
<feature type="transmembrane region" description="Helical" evidence="1">
    <location>
        <begin position="273"/>
        <end position="290"/>
    </location>
</feature>
<dbReference type="AlphaFoldDB" id="A0A8T2UUD5"/>
<evidence type="ECO:0000313" key="3">
    <source>
        <dbReference type="Proteomes" id="UP000825935"/>
    </source>
</evidence>
<keyword evidence="1" id="KW-0812">Transmembrane</keyword>
<accession>A0A8T2UUD5</accession>
<dbReference type="PANTHER" id="PTHR33625:SF4">
    <property type="entry name" value="OS08G0179900 PROTEIN"/>
    <property type="match status" value="1"/>
</dbReference>
<proteinExistence type="predicted"/>
<keyword evidence="1" id="KW-0472">Membrane</keyword>
<reference evidence="2" key="1">
    <citation type="submission" date="2021-08" db="EMBL/GenBank/DDBJ databases">
        <title>WGS assembly of Ceratopteris richardii.</title>
        <authorList>
            <person name="Marchant D.B."/>
            <person name="Chen G."/>
            <person name="Jenkins J."/>
            <person name="Shu S."/>
            <person name="Leebens-Mack J."/>
            <person name="Grimwood J."/>
            <person name="Schmutz J."/>
            <person name="Soltis P."/>
            <person name="Soltis D."/>
            <person name="Chen Z.-H."/>
        </authorList>
    </citation>
    <scope>NUCLEOTIDE SEQUENCE</scope>
    <source>
        <strain evidence="2">Whitten #5841</strain>
        <tissue evidence="2">Leaf</tissue>
    </source>
</reference>
<dbReference type="OMA" id="GGYANKF"/>
<protein>
    <submittedName>
        <fullName evidence="2">Uncharacterized protein</fullName>
    </submittedName>
</protein>